<evidence type="ECO:0000313" key="2">
    <source>
        <dbReference type="Proteomes" id="UP000667802"/>
    </source>
</evidence>
<reference evidence="2" key="1">
    <citation type="journal article" date="2021" name="Science">
        <title>Hunting the eagle killer: A cyanobacterial neurotoxin causes vacuolar myelinopathy.</title>
        <authorList>
            <person name="Breinlinger S."/>
            <person name="Phillips T.J."/>
            <person name="Haram B.N."/>
            <person name="Mares J."/>
            <person name="Martinez Yerena J.A."/>
            <person name="Hrouzek P."/>
            <person name="Sobotka R."/>
            <person name="Henderson W.M."/>
            <person name="Schmieder P."/>
            <person name="Williams S.M."/>
            <person name="Lauderdale J.D."/>
            <person name="Wilde H.D."/>
            <person name="Gerrin W."/>
            <person name="Kust A."/>
            <person name="Washington J.W."/>
            <person name="Wagner C."/>
            <person name="Geier B."/>
            <person name="Liebeke M."/>
            <person name="Enke H."/>
            <person name="Niedermeyer T.H.J."/>
            <person name="Wilde S.B."/>
        </authorList>
    </citation>
    <scope>NUCLEOTIDE SEQUENCE [LARGE SCALE GENOMIC DNA]</scope>
    <source>
        <strain evidence="2">Thurmond2011</strain>
    </source>
</reference>
<dbReference type="AlphaFoldDB" id="A0AAP5M3J4"/>
<proteinExistence type="predicted"/>
<dbReference type="Proteomes" id="UP000667802">
    <property type="component" value="Unassembled WGS sequence"/>
</dbReference>
<sequence>MDKIIYPSHYRIIWREVNPESRYWEFLKPRVFFNPLNLPIEGDIERAFGTTKKKIVVELFRINMGKPGYYLADLLERKYYYCGSEWEDVRTTLLSLGIGRVDPTKS</sequence>
<keyword evidence="2" id="KW-1185">Reference proteome</keyword>
<evidence type="ECO:0000313" key="1">
    <source>
        <dbReference type="EMBL" id="MDR9893856.1"/>
    </source>
</evidence>
<dbReference type="EMBL" id="JAALHA020000001">
    <property type="protein sequence ID" value="MDR9893856.1"/>
    <property type="molecule type" value="Genomic_DNA"/>
</dbReference>
<dbReference type="RefSeq" id="WP_208348794.1">
    <property type="nucleotide sequence ID" value="NZ_JAALHA020000001.1"/>
</dbReference>
<name>A0AAP5M3J4_9CYAN</name>
<comment type="caution">
    <text evidence="1">The sequence shown here is derived from an EMBL/GenBank/DDBJ whole genome shotgun (WGS) entry which is preliminary data.</text>
</comment>
<protein>
    <submittedName>
        <fullName evidence="1">Uncharacterized protein</fullName>
    </submittedName>
</protein>
<gene>
    <name evidence="1" type="ORF">G7B40_004610</name>
</gene>
<accession>A0AAP5M3J4</accession>
<organism evidence="1 2">
    <name type="scientific">Aetokthonos hydrillicola Thurmond2011</name>
    <dbReference type="NCBI Taxonomy" id="2712845"/>
    <lineage>
        <taxon>Bacteria</taxon>
        <taxon>Bacillati</taxon>
        <taxon>Cyanobacteriota</taxon>
        <taxon>Cyanophyceae</taxon>
        <taxon>Nostocales</taxon>
        <taxon>Hapalosiphonaceae</taxon>
        <taxon>Aetokthonos</taxon>
    </lineage>
</organism>